<comment type="caution">
    <text evidence="1">The sequence shown here is derived from an EMBL/GenBank/DDBJ whole genome shotgun (WGS) entry which is preliminary data.</text>
</comment>
<gene>
    <name evidence="1" type="ORF">KSB_74870</name>
</gene>
<accession>A0ABQ3V2L1</accession>
<organism evidence="1 2">
    <name type="scientific">Ktedonobacter robiniae</name>
    <dbReference type="NCBI Taxonomy" id="2778365"/>
    <lineage>
        <taxon>Bacteria</taxon>
        <taxon>Bacillati</taxon>
        <taxon>Chloroflexota</taxon>
        <taxon>Ktedonobacteria</taxon>
        <taxon>Ktedonobacterales</taxon>
        <taxon>Ktedonobacteraceae</taxon>
        <taxon>Ktedonobacter</taxon>
    </lineage>
</organism>
<evidence type="ECO:0000313" key="2">
    <source>
        <dbReference type="Proteomes" id="UP000654345"/>
    </source>
</evidence>
<dbReference type="Proteomes" id="UP000654345">
    <property type="component" value="Unassembled WGS sequence"/>
</dbReference>
<name>A0ABQ3V2L1_9CHLR</name>
<evidence type="ECO:0000313" key="1">
    <source>
        <dbReference type="EMBL" id="GHO59012.1"/>
    </source>
</evidence>
<sequence>MKTHQQRFQARTCYQLLNVGKRQVFQTGVHDLILLRRFPSDAIEYAPEVGQQTWGTGGNYDWRESVAKITCPLPLLFGDTDPFGIAWAEETREAFSQAPITDL</sequence>
<proteinExistence type="predicted"/>
<dbReference type="EMBL" id="BNJG01000003">
    <property type="protein sequence ID" value="GHO59012.1"/>
    <property type="molecule type" value="Genomic_DNA"/>
</dbReference>
<reference evidence="1 2" key="1">
    <citation type="journal article" date="2021" name="Int. J. Syst. Evol. Microbiol.">
        <title>Reticulibacter mediterranei gen. nov., sp. nov., within the new family Reticulibacteraceae fam. nov., and Ktedonospora formicarum gen. nov., sp. nov., Ktedonobacter robiniae sp. nov., Dictyobacter formicarum sp. nov. and Dictyobacter arantiisoli sp. nov., belonging to the class Ktedonobacteria.</title>
        <authorList>
            <person name="Yabe S."/>
            <person name="Zheng Y."/>
            <person name="Wang C.M."/>
            <person name="Sakai Y."/>
            <person name="Abe K."/>
            <person name="Yokota A."/>
            <person name="Donadio S."/>
            <person name="Cavaletti L."/>
            <person name="Monciardini P."/>
        </authorList>
    </citation>
    <scope>NUCLEOTIDE SEQUENCE [LARGE SCALE GENOMIC DNA]</scope>
    <source>
        <strain evidence="1 2">SOSP1-30</strain>
    </source>
</reference>
<keyword evidence="2" id="KW-1185">Reference proteome</keyword>
<protein>
    <submittedName>
        <fullName evidence="1">Uncharacterized protein</fullName>
    </submittedName>
</protein>